<dbReference type="Pfam" id="PF02368">
    <property type="entry name" value="Big_2"/>
    <property type="match status" value="1"/>
</dbReference>
<keyword evidence="1" id="KW-1133">Transmembrane helix</keyword>
<evidence type="ECO:0000256" key="1">
    <source>
        <dbReference type="SAM" id="Phobius"/>
    </source>
</evidence>
<dbReference type="Gene3D" id="3.20.20.80">
    <property type="entry name" value="Glycosidases"/>
    <property type="match status" value="1"/>
</dbReference>
<protein>
    <recommendedName>
        <fullName evidence="2">BIG2 domain-containing protein</fullName>
    </recommendedName>
</protein>
<feature type="domain" description="BIG2" evidence="2">
    <location>
        <begin position="482"/>
        <end position="563"/>
    </location>
</feature>
<dbReference type="SUPFAM" id="SSF49785">
    <property type="entry name" value="Galactose-binding domain-like"/>
    <property type="match status" value="1"/>
</dbReference>
<organism evidence="3 4">
    <name type="scientific">Cohnella candidum</name>
    <dbReference type="NCBI Taxonomy" id="2674991"/>
    <lineage>
        <taxon>Bacteria</taxon>
        <taxon>Bacillati</taxon>
        <taxon>Bacillota</taxon>
        <taxon>Bacilli</taxon>
        <taxon>Bacillales</taxon>
        <taxon>Paenibacillaceae</taxon>
        <taxon>Cohnella</taxon>
    </lineage>
</organism>
<dbReference type="InterPro" id="IPR024745">
    <property type="entry name" value="GH44_cat"/>
</dbReference>
<evidence type="ECO:0000313" key="4">
    <source>
        <dbReference type="Proteomes" id="UP000269097"/>
    </source>
</evidence>
<dbReference type="Proteomes" id="UP000269097">
    <property type="component" value="Chromosome"/>
</dbReference>
<dbReference type="InterPro" id="IPR008979">
    <property type="entry name" value="Galactose-bd-like_sf"/>
</dbReference>
<keyword evidence="4" id="KW-1185">Reference proteome</keyword>
<keyword evidence="1" id="KW-0472">Membrane</keyword>
<dbReference type="EMBL" id="CP033433">
    <property type="protein sequence ID" value="AYQ73506.1"/>
    <property type="molecule type" value="Genomic_DNA"/>
</dbReference>
<dbReference type="AlphaFoldDB" id="A0A3G3JZ26"/>
<dbReference type="Gene3D" id="2.60.120.430">
    <property type="entry name" value="Galactose-binding lectin"/>
    <property type="match status" value="2"/>
</dbReference>
<dbReference type="Gene3D" id="2.60.40.1080">
    <property type="match status" value="2"/>
</dbReference>
<dbReference type="InterPro" id="IPR017853">
    <property type="entry name" value="GH"/>
</dbReference>
<evidence type="ECO:0000313" key="3">
    <source>
        <dbReference type="EMBL" id="AYQ73506.1"/>
    </source>
</evidence>
<dbReference type="Pfam" id="PF12891">
    <property type="entry name" value="Glyco_hydro_44"/>
    <property type="match status" value="1"/>
</dbReference>
<dbReference type="SUPFAM" id="SSF51445">
    <property type="entry name" value="(Trans)glycosidases"/>
    <property type="match status" value="1"/>
</dbReference>
<dbReference type="InterPro" id="IPR008964">
    <property type="entry name" value="Invasin/intimin_cell_adhesion"/>
</dbReference>
<dbReference type="SUPFAM" id="SSF49373">
    <property type="entry name" value="Invasin/intimin cell-adhesion fragments"/>
    <property type="match status" value="2"/>
</dbReference>
<keyword evidence="1" id="KW-0812">Transmembrane</keyword>
<name>A0A3G3JZ26_9BACL</name>
<sequence length="1241" mass="134027">MKSLAAGAAGPENRGRNRKSILLYNVGLVFAGAIFLGSRTRGGSKLKRKKLKKWLSAIAAAAAATSILAGGIGEADVARAADQPVRLTVYDDGLSGEFADYSWADHDMADRSAPHGGVNAIRLKPNGDDGLYFYKDRIMSVADYPVLEFWMNGGSASGQRLEVVLQSGGQPVASQALSPPQGGWQPVRINLAELDIAGGIVDGILVRGTTGGEQADVLLDDIAFVRETVKVGLEVTPSPLSLLPEDRVTLSAATVFSDGSRTPIEQGVSWSSRNSDVAVVQNGMVTAVSAGKTSIDAEFGGMKISVPVTVADPSAVPQGGSADDRPGVTIYGDTLHEDFRDYSWADHDLTETSTVHAGESAIRMNPSGEGGLYLYRDGGPVNVKDYDTLEFWVHGGVSGGQQLELVFNSGGAPAGRVNIGSLLAGGEIPAGEWAKVSVDLTQMNIENGIFDALLFRGLTDGEQGNVYLDDIRLLEKYVAPPTLKEGVLSQYGMVLAAGDVSSLSYEARYSDGSAKDVTASAQWTSSDPTVVSVDAKGKLQAKGSGMAKISAKFEDSSASMHVQVAAVEPETAYGDRLADGYSNWSWGTSDFDNAAPAASGDRSISFRAKGYEGIWIHRDTTVMDLHGYYGLTLKLHGGTKGGQHLRVNMMDGRNFAGEFNLDDWLPQGIPAGKWTEVKLKFADLGLSELNFDGIVLSAWGEQDQGTVYVDDVKWLRTTEPVNLPDPEVPAVNVTIDAGGAKRALSPGIFGVNFEDMPSEDASTMTFPIKRWGGNQMTRYNWQLDTTNRGGDWYFLNIPNDNDDPSALPNGSLSDRFIVDSKTKGTDVLLQVPTIGWTPKSRDISWSFSIDKYGEQSGNECDWQEAWCRPDAGTGKTKDGSYVTGNDPEDTSKQVGTSFITDWIAHLQQTFGSYVHKYALDNEPMLWPHSHWDVHPEMTTYDEVWNYTSDYAKAIKQADPRAEIFGPVPWGWCEYFYSAKDGCSPGTDMEAHDGKPYLEWYLGKVEEYRQRTGVRLVDVLDIHYYPAENNVPFSSDESPAMTKRRLNSLKSLYDPNFADPSSWIQEPVMLLPRMRDLIARNAPGTKLSISEYNFGDGSGIGSGLAQAEALAIFAREGVDYAMRWGALPGGTPLEDAFKLYLDYDGKGSKIEGDVVGASSSNGDAVGTYAIVSKTGKKYVLLFNKDTAPRMASVKADLDLSDEGQVYRFDAKHRLAAAGTVQGGEDGLNVRLPAKSATLIVLP</sequence>
<reference evidence="3 4" key="1">
    <citation type="submission" date="2018-10" db="EMBL/GenBank/DDBJ databases">
        <title>Genome Sequence of Cohnella sp.</title>
        <authorList>
            <person name="Srinivasan S."/>
            <person name="Kim M.K."/>
        </authorList>
    </citation>
    <scope>NUCLEOTIDE SEQUENCE [LARGE SCALE GENOMIC DNA]</scope>
    <source>
        <strain evidence="3 4">18JY8-7</strain>
    </source>
</reference>
<evidence type="ECO:0000259" key="2">
    <source>
        <dbReference type="SMART" id="SM00635"/>
    </source>
</evidence>
<dbReference type="InterPro" id="IPR003343">
    <property type="entry name" value="Big_2"/>
</dbReference>
<feature type="domain" description="BIG2" evidence="2">
    <location>
        <begin position="229"/>
        <end position="309"/>
    </location>
</feature>
<accession>A0A3G3JZ26</accession>
<feature type="transmembrane region" description="Helical" evidence="1">
    <location>
        <begin position="21"/>
        <end position="42"/>
    </location>
</feature>
<proteinExistence type="predicted"/>
<dbReference type="KEGG" id="coh:EAV92_13520"/>
<gene>
    <name evidence="3" type="ORF">EAV92_13520</name>
</gene>
<dbReference type="SMART" id="SM00635">
    <property type="entry name" value="BID_2"/>
    <property type="match status" value="2"/>
</dbReference>